<protein>
    <submittedName>
        <fullName evidence="1">Uncharacterized protein</fullName>
    </submittedName>
</protein>
<dbReference type="EMBL" id="GGEC01009053">
    <property type="protein sequence ID" value="MBW89536.1"/>
    <property type="molecule type" value="Transcribed_RNA"/>
</dbReference>
<dbReference type="EMBL" id="GGEC01009052">
    <property type="protein sequence ID" value="MBW89535.1"/>
    <property type="molecule type" value="Transcribed_RNA"/>
</dbReference>
<reference evidence="1" key="1">
    <citation type="submission" date="2018-02" db="EMBL/GenBank/DDBJ databases">
        <title>Rhizophora mucronata_Transcriptome.</title>
        <authorList>
            <person name="Meera S.P."/>
            <person name="Sreeshan A."/>
            <person name="Augustine A."/>
        </authorList>
    </citation>
    <scope>NUCLEOTIDE SEQUENCE</scope>
    <source>
        <tissue evidence="1">Leaf</tissue>
    </source>
</reference>
<sequence>MASCPIENIWLKKTLINNYKCDPRLLQFYHSFYGGFTEGKDEQNFQLELCLQLSIAERILMCRE</sequence>
<dbReference type="AlphaFoldDB" id="A0A2P2J7S9"/>
<accession>A0A2P2J7S9</accession>
<name>A0A2P2J7S9_RHIMU</name>
<proteinExistence type="predicted"/>
<evidence type="ECO:0000313" key="1">
    <source>
        <dbReference type="EMBL" id="MBW89536.1"/>
    </source>
</evidence>
<organism evidence="1">
    <name type="scientific">Rhizophora mucronata</name>
    <name type="common">Asiatic mangrove</name>
    <dbReference type="NCBI Taxonomy" id="61149"/>
    <lineage>
        <taxon>Eukaryota</taxon>
        <taxon>Viridiplantae</taxon>
        <taxon>Streptophyta</taxon>
        <taxon>Embryophyta</taxon>
        <taxon>Tracheophyta</taxon>
        <taxon>Spermatophyta</taxon>
        <taxon>Magnoliopsida</taxon>
        <taxon>eudicotyledons</taxon>
        <taxon>Gunneridae</taxon>
        <taxon>Pentapetalae</taxon>
        <taxon>rosids</taxon>
        <taxon>fabids</taxon>
        <taxon>Malpighiales</taxon>
        <taxon>Rhizophoraceae</taxon>
        <taxon>Rhizophora</taxon>
    </lineage>
</organism>